<dbReference type="PANTHER" id="PTHR10609">
    <property type="entry name" value="BIOTINIDASE-RELATED"/>
    <property type="match status" value="1"/>
</dbReference>
<evidence type="ECO:0000256" key="1">
    <source>
        <dbReference type="ARBA" id="ARBA00008225"/>
    </source>
</evidence>
<evidence type="ECO:0000313" key="5">
    <source>
        <dbReference type="Proteomes" id="UP000051952"/>
    </source>
</evidence>
<dbReference type="SUPFAM" id="SSF56317">
    <property type="entry name" value="Carbon-nitrogen hydrolase"/>
    <property type="match status" value="1"/>
</dbReference>
<dbReference type="InterPro" id="IPR003010">
    <property type="entry name" value="C-N_Hydrolase"/>
</dbReference>
<proteinExistence type="inferred from homology"/>
<dbReference type="PROSITE" id="PS50263">
    <property type="entry name" value="CN_HYDROLASE"/>
    <property type="match status" value="1"/>
</dbReference>
<accession>A0A0S4JJ75</accession>
<feature type="domain" description="CN hydrolase" evidence="3">
    <location>
        <begin position="22"/>
        <end position="262"/>
    </location>
</feature>
<dbReference type="InterPro" id="IPR040154">
    <property type="entry name" value="Biotinidase/VNN"/>
</dbReference>
<dbReference type="InterPro" id="IPR036526">
    <property type="entry name" value="C-N_Hydrolase_sf"/>
</dbReference>
<dbReference type="Proteomes" id="UP000051952">
    <property type="component" value="Unassembled WGS sequence"/>
</dbReference>
<dbReference type="AlphaFoldDB" id="A0A0S4JJ75"/>
<keyword evidence="2" id="KW-0732">Signal</keyword>
<evidence type="ECO:0000256" key="2">
    <source>
        <dbReference type="SAM" id="SignalP"/>
    </source>
</evidence>
<organism evidence="4 5">
    <name type="scientific">Bodo saltans</name>
    <name type="common">Flagellated protozoan</name>
    <dbReference type="NCBI Taxonomy" id="75058"/>
    <lineage>
        <taxon>Eukaryota</taxon>
        <taxon>Discoba</taxon>
        <taxon>Euglenozoa</taxon>
        <taxon>Kinetoplastea</taxon>
        <taxon>Metakinetoplastina</taxon>
        <taxon>Eubodonida</taxon>
        <taxon>Bodonidae</taxon>
        <taxon>Bodo</taxon>
    </lineage>
</organism>
<evidence type="ECO:0000259" key="3">
    <source>
        <dbReference type="PROSITE" id="PS50263"/>
    </source>
</evidence>
<dbReference type="Pfam" id="PF00795">
    <property type="entry name" value="CN_hydrolase"/>
    <property type="match status" value="1"/>
</dbReference>
<dbReference type="Gene3D" id="3.60.110.10">
    <property type="entry name" value="Carbon-nitrogen hydrolase"/>
    <property type="match status" value="1"/>
</dbReference>
<dbReference type="EMBL" id="CYKH01001740">
    <property type="protein sequence ID" value="CUG89448.1"/>
    <property type="molecule type" value="Genomic_DNA"/>
</dbReference>
<keyword evidence="5" id="KW-1185">Reference proteome</keyword>
<protein>
    <recommendedName>
        <fullName evidence="3">CN hydrolase domain-containing protein</fullName>
    </recommendedName>
</protein>
<sequence>MKSFFIAVVAIAAVLQPCHAAIKVAAGQVNSTTGASAVDTQNQNVDTFLQLMSQAVSQGAVFIDFPEFSLMGSFEFDLCSSTFTVAAFGEVIGAAGHRIDCNGTGPLSRIGCSDAAKVLHVSYNTVENAAGIFFNTQVVVHNGVIVASYRKYNVFYKNCFASPQLELITFVVQNTTFGIFTCYDILFEHPKMDLVRAGVKYFSYSSAIPLIGADAVSLFGAENGVNVVSSNANTGQSSIVDHGLTIAQAPSGGNYVVVATLA</sequence>
<dbReference type="PANTHER" id="PTHR10609:SF27">
    <property type="entry name" value="CN HYDROLASE DOMAIN-CONTAINING PROTEIN-RELATED"/>
    <property type="match status" value="1"/>
</dbReference>
<name>A0A0S4JJ75_BODSA</name>
<dbReference type="OrthoDB" id="10250282at2759"/>
<feature type="chain" id="PRO_5006622528" description="CN hydrolase domain-containing protein" evidence="2">
    <location>
        <begin position="21"/>
        <end position="262"/>
    </location>
</feature>
<comment type="similarity">
    <text evidence="1">Belongs to the carbon-nitrogen hydrolase superfamily. BTD/VNN family.</text>
</comment>
<dbReference type="VEuPathDB" id="TriTrypDB:BSAL_21110"/>
<feature type="signal peptide" evidence="2">
    <location>
        <begin position="1"/>
        <end position="20"/>
    </location>
</feature>
<gene>
    <name evidence="4" type="ORF">BSAL_21110</name>
</gene>
<evidence type="ECO:0000313" key="4">
    <source>
        <dbReference type="EMBL" id="CUG89448.1"/>
    </source>
</evidence>
<reference evidence="5" key="1">
    <citation type="submission" date="2015-09" db="EMBL/GenBank/DDBJ databases">
        <authorList>
            <consortium name="Pathogen Informatics"/>
        </authorList>
    </citation>
    <scope>NUCLEOTIDE SEQUENCE [LARGE SCALE GENOMIC DNA]</scope>
    <source>
        <strain evidence="5">Lake Konstanz</strain>
    </source>
</reference>